<feature type="binding site" evidence="3">
    <location>
        <position position="22"/>
    </location>
    <ligand>
        <name>a divalent metal cation</name>
        <dbReference type="ChEBI" id="CHEBI:60240"/>
    </ligand>
</feature>
<feature type="binding site" evidence="3">
    <location>
        <position position="165"/>
    </location>
    <ligand>
        <name>a divalent metal cation</name>
        <dbReference type="ChEBI" id="CHEBI:60240"/>
    </ligand>
</feature>
<dbReference type="PANTHER" id="PTHR10907">
    <property type="entry name" value="REGUCALCIN"/>
    <property type="match status" value="1"/>
</dbReference>
<evidence type="ECO:0000313" key="6">
    <source>
        <dbReference type="Proteomes" id="UP000235672"/>
    </source>
</evidence>
<evidence type="ECO:0000256" key="3">
    <source>
        <dbReference type="PIRSR" id="PIRSR605511-2"/>
    </source>
</evidence>
<feature type="binding site" evidence="3">
    <location>
        <position position="214"/>
    </location>
    <ligand>
        <name>a divalent metal cation</name>
        <dbReference type="ChEBI" id="CHEBI:60240"/>
    </ligand>
</feature>
<dbReference type="Proteomes" id="UP000235672">
    <property type="component" value="Unassembled WGS sequence"/>
</dbReference>
<keyword evidence="6" id="KW-1185">Reference proteome</keyword>
<dbReference type="EMBL" id="KZ613464">
    <property type="protein sequence ID" value="PMD28176.1"/>
    <property type="molecule type" value="Genomic_DNA"/>
</dbReference>
<name>A0A2J6QPH9_9HELO</name>
<feature type="binding site" evidence="3">
    <location>
        <position position="116"/>
    </location>
    <ligand>
        <name>substrate</name>
    </ligand>
</feature>
<reference evidence="5 6" key="1">
    <citation type="submission" date="2016-05" db="EMBL/GenBank/DDBJ databases">
        <title>A degradative enzymes factory behind the ericoid mycorrhizal symbiosis.</title>
        <authorList>
            <consortium name="DOE Joint Genome Institute"/>
            <person name="Martino E."/>
            <person name="Morin E."/>
            <person name="Grelet G."/>
            <person name="Kuo A."/>
            <person name="Kohler A."/>
            <person name="Daghino S."/>
            <person name="Barry K."/>
            <person name="Choi C."/>
            <person name="Cichocki N."/>
            <person name="Clum A."/>
            <person name="Copeland A."/>
            <person name="Hainaut M."/>
            <person name="Haridas S."/>
            <person name="Labutti K."/>
            <person name="Lindquist E."/>
            <person name="Lipzen A."/>
            <person name="Khouja H.-R."/>
            <person name="Murat C."/>
            <person name="Ohm R."/>
            <person name="Olson A."/>
            <person name="Spatafora J."/>
            <person name="Veneault-Fourrey C."/>
            <person name="Henrissat B."/>
            <person name="Grigoriev I."/>
            <person name="Martin F."/>
            <person name="Perotto S."/>
        </authorList>
    </citation>
    <scope>NUCLEOTIDE SEQUENCE [LARGE SCALE GENOMIC DNA]</scope>
    <source>
        <strain evidence="5 6">UAMH 7357</strain>
    </source>
</reference>
<dbReference type="STRING" id="1745343.A0A2J6QPH9"/>
<dbReference type="PRINTS" id="PR01790">
    <property type="entry name" value="SMP30FAMILY"/>
</dbReference>
<comment type="similarity">
    <text evidence="1">Belongs to the SMP-30/CGR1 family.</text>
</comment>
<feature type="binding site" evidence="3">
    <location>
        <position position="114"/>
    </location>
    <ligand>
        <name>substrate</name>
    </ligand>
</feature>
<dbReference type="Gene3D" id="2.120.10.30">
    <property type="entry name" value="TolB, C-terminal domain"/>
    <property type="match status" value="1"/>
</dbReference>
<evidence type="ECO:0000313" key="5">
    <source>
        <dbReference type="EMBL" id="PMD28176.1"/>
    </source>
</evidence>
<organism evidence="5 6">
    <name type="scientific">Hyaloscypha hepaticicola</name>
    <dbReference type="NCBI Taxonomy" id="2082293"/>
    <lineage>
        <taxon>Eukaryota</taxon>
        <taxon>Fungi</taxon>
        <taxon>Dikarya</taxon>
        <taxon>Ascomycota</taxon>
        <taxon>Pezizomycotina</taxon>
        <taxon>Leotiomycetes</taxon>
        <taxon>Helotiales</taxon>
        <taxon>Hyaloscyphaceae</taxon>
        <taxon>Hyaloscypha</taxon>
    </lineage>
</organism>
<dbReference type="AlphaFoldDB" id="A0A2J6QPH9"/>
<evidence type="ECO:0000259" key="4">
    <source>
        <dbReference type="Pfam" id="PF08450"/>
    </source>
</evidence>
<dbReference type="InterPro" id="IPR013658">
    <property type="entry name" value="SGL"/>
</dbReference>
<sequence>MTEIKQWIVEEPGLDLHCELGEGPFYEPATNTLRFVDIKKKQLHTVNIAQGSKSLETLQLDMPVGVTADIEGVNPQEKILVAGKSGIYILERKTGSYELLKRFYDTAEKDERLRSNDGAVDPQGRFWVGTMNDFWLRDVFPEGSLFRFNPDLSRTTLKASLKIPNSIGWSLDHKTLYFVDTTSNHILAYDFNPEDGSISNERIFYQHPGPGSPDGFRIDEEGFIWQAIYGGGKVLRISPEGKVVGEVRFPTRNITCPCFVGKELWVTTAGEEDENEVESRKFGGGVFRVDVGVGGVRMFEFKLQRGV</sequence>
<feature type="active site" description="Proton donor/acceptor" evidence="2">
    <location>
        <position position="214"/>
    </location>
</feature>
<dbReference type="InterPro" id="IPR005511">
    <property type="entry name" value="SMP-30"/>
</dbReference>
<dbReference type="OrthoDB" id="423498at2759"/>
<dbReference type="Pfam" id="PF08450">
    <property type="entry name" value="SGL"/>
    <property type="match status" value="1"/>
</dbReference>
<gene>
    <name evidence="5" type="ORF">NA56DRAFT_639852</name>
</gene>
<feature type="domain" description="SMP-30/Gluconolactonase/LRE-like region" evidence="4">
    <location>
        <begin position="20"/>
        <end position="269"/>
    </location>
</feature>
<dbReference type="GO" id="GO:0005509">
    <property type="term" value="F:calcium ion binding"/>
    <property type="evidence" value="ECO:0007669"/>
    <property type="project" value="TreeGrafter"/>
</dbReference>
<keyword evidence="3" id="KW-0479">Metal-binding</keyword>
<protein>
    <submittedName>
        <fullName evidence="5">Putative calcium homeostasis protein Regucalcin</fullName>
    </submittedName>
</protein>
<dbReference type="SUPFAM" id="SSF63829">
    <property type="entry name" value="Calcium-dependent phosphotriesterase"/>
    <property type="match status" value="1"/>
</dbReference>
<dbReference type="PANTHER" id="PTHR10907:SF47">
    <property type="entry name" value="REGUCALCIN"/>
    <property type="match status" value="1"/>
</dbReference>
<comment type="cofactor">
    <cofactor evidence="3">
        <name>Zn(2+)</name>
        <dbReference type="ChEBI" id="CHEBI:29105"/>
    </cofactor>
    <text evidence="3">Binds 1 divalent metal cation per subunit.</text>
</comment>
<proteinExistence type="inferred from homology"/>
<dbReference type="GO" id="GO:0004341">
    <property type="term" value="F:gluconolactonase activity"/>
    <property type="evidence" value="ECO:0007669"/>
    <property type="project" value="TreeGrafter"/>
</dbReference>
<evidence type="ECO:0000256" key="2">
    <source>
        <dbReference type="PIRSR" id="PIRSR605511-1"/>
    </source>
</evidence>
<keyword evidence="3" id="KW-0862">Zinc</keyword>
<evidence type="ECO:0000256" key="1">
    <source>
        <dbReference type="ARBA" id="ARBA00008853"/>
    </source>
</evidence>
<accession>A0A2J6QPH9</accession>
<dbReference type="InterPro" id="IPR011042">
    <property type="entry name" value="6-blade_b-propeller_TolB-like"/>
</dbReference>